<dbReference type="GO" id="GO:0022857">
    <property type="term" value="F:transmembrane transporter activity"/>
    <property type="evidence" value="ECO:0007669"/>
    <property type="project" value="UniProtKB-ARBA"/>
</dbReference>
<dbReference type="Proteomes" id="UP000004525">
    <property type="component" value="Unassembled WGS sequence"/>
</dbReference>
<dbReference type="PANTHER" id="PTHR42798:SF2">
    <property type="entry name" value="ABC TRANSPORTER ATP-BINDING PROTEIN MG467-RELATED"/>
    <property type="match status" value="1"/>
</dbReference>
<dbReference type="AlphaFoldDB" id="C2JTU5"/>
<keyword evidence="2" id="KW-0813">Transport</keyword>
<dbReference type="GO" id="GO:0098796">
    <property type="term" value="C:membrane protein complex"/>
    <property type="evidence" value="ECO:0007669"/>
    <property type="project" value="UniProtKB-ARBA"/>
</dbReference>
<accession>C2JTU5</accession>
<organism evidence="7 8">
    <name type="scientific">Lacticaseibacillus rhamnosus (strain LMS2-1)</name>
    <dbReference type="NCBI Taxonomy" id="525361"/>
    <lineage>
        <taxon>Bacteria</taxon>
        <taxon>Bacillati</taxon>
        <taxon>Bacillota</taxon>
        <taxon>Bacilli</taxon>
        <taxon>Lactobacillales</taxon>
        <taxon>Lactobacillaceae</taxon>
        <taxon>Lacticaseibacillus</taxon>
    </lineage>
</organism>
<dbReference type="HOGENOM" id="CLU_000604_1_22_9"/>
<evidence type="ECO:0000259" key="6">
    <source>
        <dbReference type="PROSITE" id="PS50893"/>
    </source>
</evidence>
<evidence type="ECO:0000313" key="7">
    <source>
        <dbReference type="EMBL" id="EEN81507.1"/>
    </source>
</evidence>
<dbReference type="PROSITE" id="PS00211">
    <property type="entry name" value="ABC_TRANSPORTER_1"/>
    <property type="match status" value="1"/>
</dbReference>
<name>C2JTU5_LACRM</name>
<dbReference type="FunFam" id="3.40.50.300:FF:000032">
    <property type="entry name" value="Export ABC transporter ATP-binding protein"/>
    <property type="match status" value="1"/>
</dbReference>
<dbReference type="InterPro" id="IPR003439">
    <property type="entry name" value="ABC_transporter-like_ATP-bd"/>
</dbReference>
<evidence type="ECO:0000256" key="1">
    <source>
        <dbReference type="ARBA" id="ARBA00005417"/>
    </source>
</evidence>
<keyword evidence="8" id="KW-1185">Reference proteome</keyword>
<keyword evidence="3" id="KW-0547">Nucleotide-binding</keyword>
<sequence>MLLNEQRVERRFDSSANYLNTFQEATMAYIEVKHESKRYQMGETVITANHDINFSADQGKLTVILGPSGAGKSTLLNILGGMDSPTEGEVWIDGTDIATFSDRQLTAFRRHNVGFVFQFYNLIPNLTTKENVELAGSIVADALDPTTVLKQVGLGARLDNFPSQLSGGEQQRVAIARALAKNPKLLLCDEPTGALDYKTGKQVLQLLQDASRKDHKTVLIITHNAAIAKMADRVVEINDARVRSIHDEPAPTPVADIEW</sequence>
<keyword evidence="5" id="KW-0029">Amino-acid transport</keyword>
<dbReference type="GO" id="GO:0016887">
    <property type="term" value="F:ATP hydrolysis activity"/>
    <property type="evidence" value="ECO:0007669"/>
    <property type="project" value="InterPro"/>
</dbReference>
<dbReference type="SMART" id="SM00382">
    <property type="entry name" value="AAA"/>
    <property type="match status" value="1"/>
</dbReference>
<comment type="similarity">
    <text evidence="1">Belongs to the ABC transporter superfamily.</text>
</comment>
<dbReference type="Gene3D" id="3.40.50.300">
    <property type="entry name" value="P-loop containing nucleotide triphosphate hydrolases"/>
    <property type="match status" value="1"/>
</dbReference>
<dbReference type="InterPro" id="IPR027417">
    <property type="entry name" value="P-loop_NTPase"/>
</dbReference>
<reference evidence="7" key="1">
    <citation type="submission" date="2009-01" db="EMBL/GenBank/DDBJ databases">
        <authorList>
            <person name="Qin X."/>
            <person name="Bachman B."/>
            <person name="Battles P."/>
            <person name="Bell A."/>
            <person name="Bess C."/>
            <person name="Bickham C."/>
            <person name="Chaboub L."/>
            <person name="Chen D."/>
            <person name="Coyle M."/>
            <person name="Deiros D.R."/>
            <person name="Dinh H."/>
            <person name="Forbes L."/>
            <person name="Fowler G."/>
            <person name="Francisco L."/>
            <person name="Fu Q."/>
            <person name="Gubbala S."/>
            <person name="Hale W."/>
            <person name="Han Y."/>
            <person name="Hemphill L."/>
            <person name="Highlander S.K."/>
            <person name="Hirani K."/>
            <person name="Hogues M."/>
            <person name="Jackson L."/>
            <person name="Jakkamsetti A."/>
            <person name="Javaid M."/>
            <person name="Jiang H."/>
            <person name="Korchina V."/>
            <person name="Kovar C."/>
            <person name="Lara F."/>
            <person name="Lee S."/>
            <person name="Mata R."/>
            <person name="Mathew T."/>
            <person name="Moen C."/>
            <person name="Morales K."/>
            <person name="Munidasa M."/>
            <person name="Nazareth L."/>
            <person name="Ngo R."/>
            <person name="Nguyen L."/>
            <person name="Okwuonu G."/>
            <person name="Ongeri F."/>
            <person name="Patil S."/>
            <person name="Petrosino J."/>
            <person name="Pham C."/>
            <person name="Pham P."/>
            <person name="Pu L.-L."/>
            <person name="Puazo M."/>
            <person name="Raj R."/>
            <person name="Reid J."/>
            <person name="Rouhana J."/>
            <person name="Saada N."/>
            <person name="Shang Y."/>
            <person name="Simmons D."/>
            <person name="Thornton R."/>
            <person name="Warren J."/>
            <person name="Weissenberger G."/>
            <person name="Zhang J."/>
            <person name="Zhang L."/>
            <person name="Zhou C."/>
            <person name="Zhu D."/>
            <person name="Muzny D."/>
            <person name="Worley K."/>
            <person name="Gibbs R."/>
        </authorList>
    </citation>
    <scope>NUCLEOTIDE SEQUENCE [LARGE SCALE GENOMIC DNA]</scope>
    <source>
        <strain evidence="7">LMS2-1</strain>
    </source>
</reference>
<evidence type="ECO:0000256" key="5">
    <source>
        <dbReference type="ARBA" id="ARBA00022970"/>
    </source>
</evidence>
<gene>
    <name evidence="7" type="ORF">HMPREF0539_0329</name>
</gene>
<dbReference type="SUPFAM" id="SSF52540">
    <property type="entry name" value="P-loop containing nucleoside triphosphate hydrolases"/>
    <property type="match status" value="1"/>
</dbReference>
<dbReference type="InterPro" id="IPR017871">
    <property type="entry name" value="ABC_transporter-like_CS"/>
</dbReference>
<comment type="caution">
    <text evidence="7">The sequence shown here is derived from an EMBL/GenBank/DDBJ whole genome shotgun (WGS) entry which is preliminary data.</text>
</comment>
<dbReference type="InterPro" id="IPR017911">
    <property type="entry name" value="MacB-like_ATP-bd"/>
</dbReference>
<evidence type="ECO:0000256" key="3">
    <source>
        <dbReference type="ARBA" id="ARBA00022741"/>
    </source>
</evidence>
<evidence type="ECO:0000313" key="8">
    <source>
        <dbReference type="Proteomes" id="UP000004525"/>
    </source>
</evidence>
<dbReference type="PROSITE" id="PS50893">
    <property type="entry name" value="ABC_TRANSPORTER_2"/>
    <property type="match status" value="1"/>
</dbReference>
<dbReference type="PANTHER" id="PTHR42798">
    <property type="entry name" value="LIPOPROTEIN-RELEASING SYSTEM ATP-BINDING PROTEIN LOLD"/>
    <property type="match status" value="1"/>
</dbReference>
<dbReference type="InterPro" id="IPR003593">
    <property type="entry name" value="AAA+_ATPase"/>
</dbReference>
<evidence type="ECO:0000256" key="2">
    <source>
        <dbReference type="ARBA" id="ARBA00022448"/>
    </source>
</evidence>
<proteinExistence type="inferred from homology"/>
<dbReference type="EMBL" id="ACIZ01000017">
    <property type="protein sequence ID" value="EEN81507.1"/>
    <property type="molecule type" value="Genomic_DNA"/>
</dbReference>
<dbReference type="Pfam" id="PF00005">
    <property type="entry name" value="ABC_tran"/>
    <property type="match status" value="1"/>
</dbReference>
<dbReference type="GO" id="GO:0006865">
    <property type="term" value="P:amino acid transport"/>
    <property type="evidence" value="ECO:0007669"/>
    <property type="project" value="UniProtKB-KW"/>
</dbReference>
<protein>
    <submittedName>
        <fullName evidence="7">ABC transporter, ATP-binding protein</fullName>
    </submittedName>
</protein>
<evidence type="ECO:0000256" key="4">
    <source>
        <dbReference type="ARBA" id="ARBA00022840"/>
    </source>
</evidence>
<dbReference type="CDD" id="cd03255">
    <property type="entry name" value="ABC_MJ0796_LolCDE_FtsE"/>
    <property type="match status" value="1"/>
</dbReference>
<dbReference type="GO" id="GO:0005524">
    <property type="term" value="F:ATP binding"/>
    <property type="evidence" value="ECO:0007669"/>
    <property type="project" value="UniProtKB-KW"/>
</dbReference>
<keyword evidence="4 7" id="KW-0067">ATP-binding</keyword>
<feature type="domain" description="ABC transporter" evidence="6">
    <location>
        <begin position="30"/>
        <end position="258"/>
    </location>
</feature>